<evidence type="ECO:0000313" key="2">
    <source>
        <dbReference type="EMBL" id="CCJ35299.1"/>
    </source>
</evidence>
<proteinExistence type="predicted"/>
<dbReference type="AlphaFoldDB" id="I7LLE6"/>
<dbReference type="STRING" id="1201294.BN140_0376"/>
<protein>
    <submittedName>
        <fullName evidence="2">Uncharacterized protein</fullName>
    </submittedName>
</protein>
<dbReference type="PATRIC" id="fig|1201294.9.peg.406"/>
<reference evidence="3" key="1">
    <citation type="journal article" date="2012" name="J. Bacteriol.">
        <title>Complete genome sequence of the hydrogenotrophic, methanogenic archaeon Methanoculleus bourgensis strain MS2T, isolated from a sewage sludge digester.</title>
        <authorList>
            <person name="Maus I."/>
            <person name="Wibberg D."/>
            <person name="Stantscheff R."/>
            <person name="Eikmeyer F.G."/>
            <person name="Seffner A."/>
            <person name="Boelter J."/>
            <person name="Szczepanowski R."/>
            <person name="Blom J."/>
            <person name="Jaenicke S."/>
            <person name="Konig H."/>
            <person name="Puhler A."/>
            <person name="Schluter A."/>
        </authorList>
    </citation>
    <scope>NUCLEOTIDE SEQUENCE [LARGE SCALE GENOMIC DNA]</scope>
    <source>
        <strain evidence="3">ATCC 43281 / DSM 3045 / OCM 15 / MS2</strain>
    </source>
</reference>
<evidence type="ECO:0000256" key="1">
    <source>
        <dbReference type="SAM" id="MobiDB-lite"/>
    </source>
</evidence>
<name>I7LLE6_METBM</name>
<gene>
    <name evidence="2" type="ordered locus">BN140_0376</name>
</gene>
<feature type="region of interest" description="Disordered" evidence="1">
    <location>
        <begin position="23"/>
        <end position="59"/>
    </location>
</feature>
<keyword evidence="3" id="KW-1185">Reference proteome</keyword>
<dbReference type="HOGENOM" id="CLU_2949276_0_0_2"/>
<dbReference type="KEGG" id="mbg:BN140_0376"/>
<dbReference type="Proteomes" id="UP000009007">
    <property type="component" value="Chromosome I"/>
</dbReference>
<evidence type="ECO:0000313" key="3">
    <source>
        <dbReference type="Proteomes" id="UP000009007"/>
    </source>
</evidence>
<sequence>MEMCPVEQRVHEHRQVQVRSDLRERARVGLGEGKPRSSILHSPLQEREQHPSVLPDIRA</sequence>
<organism evidence="2 3">
    <name type="scientific">Methanoculleus bourgensis (strain ATCC 43281 / DSM 3045 / OCM 15 / MS2)</name>
    <name type="common">Methanogenium bourgense</name>
    <dbReference type="NCBI Taxonomy" id="1201294"/>
    <lineage>
        <taxon>Archaea</taxon>
        <taxon>Methanobacteriati</taxon>
        <taxon>Methanobacteriota</taxon>
        <taxon>Stenosarchaea group</taxon>
        <taxon>Methanomicrobia</taxon>
        <taxon>Methanomicrobiales</taxon>
        <taxon>Methanomicrobiaceae</taxon>
        <taxon>Methanoculleus</taxon>
    </lineage>
</organism>
<dbReference type="EMBL" id="HE964772">
    <property type="protein sequence ID" value="CCJ35299.1"/>
    <property type="molecule type" value="Genomic_DNA"/>
</dbReference>
<accession>I7LLE6</accession>